<dbReference type="GO" id="GO:0005524">
    <property type="term" value="F:ATP binding"/>
    <property type="evidence" value="ECO:0007669"/>
    <property type="project" value="UniProtKB-KW"/>
</dbReference>
<dbReference type="PROSITE" id="PS00211">
    <property type="entry name" value="ABC_TRANSPORTER_1"/>
    <property type="match status" value="1"/>
</dbReference>
<keyword evidence="3" id="KW-1003">Cell membrane</keyword>
<comment type="subcellular location">
    <subcellularLocation>
        <location evidence="1">Cell membrane</location>
        <topology evidence="1">Multi-pass membrane protein</topology>
    </subcellularLocation>
</comment>
<dbReference type="eggNOG" id="COG1132">
    <property type="taxonomic scope" value="Bacteria"/>
</dbReference>
<dbReference type="InterPro" id="IPR027417">
    <property type="entry name" value="P-loop_NTPase"/>
</dbReference>
<evidence type="ECO:0000313" key="12">
    <source>
        <dbReference type="EMBL" id="ABS60813.1"/>
    </source>
</evidence>
<reference evidence="12 13" key="2">
    <citation type="journal article" date="2009" name="Proc. Natl. Acad. Sci. U.S.A.">
        <title>On the chimeric nature, thermophilic origin, and phylogenetic placement of the Thermotogales.</title>
        <authorList>
            <person name="Zhaxybayeva O."/>
            <person name="Swithers K.S."/>
            <person name="Lapierre P."/>
            <person name="Fournier G.P."/>
            <person name="Bickhart D.M."/>
            <person name="DeBoy R.T."/>
            <person name="Nelson K.E."/>
            <person name="Nesbo C.L."/>
            <person name="Doolittle W.F."/>
            <person name="Gogarten J.P."/>
            <person name="Noll K.M."/>
        </authorList>
    </citation>
    <scope>NUCLEOTIDE SEQUENCE [LARGE SCALE GENOMIC DNA]</scope>
    <source>
        <strain evidence="13">ATCC 35602 / DSM 5306 / Rt17-B1</strain>
    </source>
</reference>
<dbReference type="InterPro" id="IPR003439">
    <property type="entry name" value="ABC_transporter-like_ATP-bd"/>
</dbReference>
<evidence type="ECO:0000256" key="9">
    <source>
        <dbReference type="SAM" id="Phobius"/>
    </source>
</evidence>
<evidence type="ECO:0000256" key="4">
    <source>
        <dbReference type="ARBA" id="ARBA00022692"/>
    </source>
</evidence>
<dbReference type="KEGG" id="fno:Fnod_0963"/>
<dbReference type="InterPro" id="IPR039421">
    <property type="entry name" value="Type_1_exporter"/>
</dbReference>
<dbReference type="SUPFAM" id="SSF52540">
    <property type="entry name" value="P-loop containing nucleoside triphosphate hydrolases"/>
    <property type="match status" value="1"/>
</dbReference>
<evidence type="ECO:0000256" key="6">
    <source>
        <dbReference type="ARBA" id="ARBA00022840"/>
    </source>
</evidence>
<feature type="transmembrane region" description="Helical" evidence="9">
    <location>
        <begin position="181"/>
        <end position="202"/>
    </location>
</feature>
<dbReference type="GO" id="GO:0015421">
    <property type="term" value="F:ABC-type oligopeptide transporter activity"/>
    <property type="evidence" value="ECO:0007669"/>
    <property type="project" value="TreeGrafter"/>
</dbReference>
<dbReference type="PROSITE" id="PS50929">
    <property type="entry name" value="ABC_TM1F"/>
    <property type="match status" value="1"/>
</dbReference>
<feature type="transmembrane region" description="Helical" evidence="9">
    <location>
        <begin position="31"/>
        <end position="50"/>
    </location>
</feature>
<accession>A7HLN0</accession>
<evidence type="ECO:0000313" key="13">
    <source>
        <dbReference type="Proteomes" id="UP000002415"/>
    </source>
</evidence>
<keyword evidence="8 9" id="KW-0472">Membrane</keyword>
<evidence type="ECO:0000256" key="8">
    <source>
        <dbReference type="ARBA" id="ARBA00023136"/>
    </source>
</evidence>
<evidence type="ECO:0000256" key="1">
    <source>
        <dbReference type="ARBA" id="ARBA00004651"/>
    </source>
</evidence>
<dbReference type="InterPro" id="IPR003593">
    <property type="entry name" value="AAA+_ATPase"/>
</dbReference>
<dbReference type="InterPro" id="IPR017871">
    <property type="entry name" value="ABC_transporter-like_CS"/>
</dbReference>
<gene>
    <name evidence="12" type="ordered locus">Fnod_0963</name>
</gene>
<dbReference type="SUPFAM" id="SSF90123">
    <property type="entry name" value="ABC transporter transmembrane region"/>
    <property type="match status" value="1"/>
</dbReference>
<dbReference type="Gene3D" id="1.20.1560.10">
    <property type="entry name" value="ABC transporter type 1, transmembrane domain"/>
    <property type="match status" value="1"/>
</dbReference>
<sequence length="599" mass="68977">MEIKQQKEAEDRESKVKKTVFFRLLKYSFPYFHLMIVAILIVITLTYLTLMPPQIVRKAINTYILSQELSAADKLAGISRQALLFLIVSGGIFLFEYLSIFVTTYIGGKIVYDIRRQLYDHILRLPMSFFDRHPSGQITTRITSDTQNVQEFFTSVITSIINDVFLLTGVIIMMWSISSRLFLDIIYVFPLIIIAMVVFRYFDIKAYRAVRAGIAKINAYIAENLAGMPVTKLFNAEEFKRKEFDKVNRELYKSRMNQLYVFGIFRPLINFLYYLTMSLIIWFGSKYILNKVLNFGDLFAFVSYIDTFMRPIEDLSEKYDIIQNTTASAEKIFALLDEPTEEIHTQGNVSEIKEGKIEFKNVWFTYDNERWILKDVNLKFHPGELVAIVGETGAGKTTIMNLINGMYRAQQGSILIDDVPLEMYDLQMLRKQVSAVPQDVVLFSGTLLDNIRLFHEEYSESDVYKALEKVQALDIIERLPKGVYTEIVERGKGISAGERQLIALARSVLFGAKIFILDEATSNIDVETEHRIQKAVRELSKENTVIMIAHRLSTVVEADRIIVVADGQIAEEGKHLELLRKRGAYYRLYEIQFAKEGIA</sequence>
<name>A7HLN0_FERNB</name>
<reference evidence="12 13" key="1">
    <citation type="submission" date="2007-07" db="EMBL/GenBank/DDBJ databases">
        <title>Complete sequence of Fervidobacterium nodosum Rt17-B1.</title>
        <authorList>
            <consortium name="US DOE Joint Genome Institute"/>
            <person name="Copeland A."/>
            <person name="Lucas S."/>
            <person name="Lapidus A."/>
            <person name="Barry K."/>
            <person name="Glavina del Rio T."/>
            <person name="Dalin E."/>
            <person name="Tice H."/>
            <person name="Pitluck S."/>
            <person name="Saunders E."/>
            <person name="Brettin T."/>
            <person name="Bruce D."/>
            <person name="Detter J.C."/>
            <person name="Han C."/>
            <person name="Schmutz J."/>
            <person name="Larimer F."/>
            <person name="Land M."/>
            <person name="Hauser L."/>
            <person name="Kyrpides N."/>
            <person name="Mikhailova N."/>
            <person name="Nelson K."/>
            <person name="Gogarten J.P."/>
            <person name="Noll K."/>
            <person name="Richardson P."/>
        </authorList>
    </citation>
    <scope>NUCLEOTIDE SEQUENCE [LARGE SCALE GENOMIC DNA]</scope>
    <source>
        <strain evidence="13">ATCC 35602 / DSM 5306 / Rt17-B1</strain>
    </source>
</reference>
<feature type="transmembrane region" description="Helical" evidence="9">
    <location>
        <begin position="259"/>
        <end position="283"/>
    </location>
</feature>
<dbReference type="InterPro" id="IPR011527">
    <property type="entry name" value="ABC1_TM_dom"/>
</dbReference>
<evidence type="ECO:0000259" key="10">
    <source>
        <dbReference type="PROSITE" id="PS50893"/>
    </source>
</evidence>
<dbReference type="GO" id="GO:0005886">
    <property type="term" value="C:plasma membrane"/>
    <property type="evidence" value="ECO:0007669"/>
    <property type="project" value="UniProtKB-SubCell"/>
</dbReference>
<dbReference type="EMBL" id="CP000771">
    <property type="protein sequence ID" value="ABS60813.1"/>
    <property type="molecule type" value="Genomic_DNA"/>
</dbReference>
<dbReference type="InterPro" id="IPR036640">
    <property type="entry name" value="ABC1_TM_sf"/>
</dbReference>
<keyword evidence="6" id="KW-0067">ATP-binding</keyword>
<protein>
    <submittedName>
        <fullName evidence="12">ABC transporter related</fullName>
    </submittedName>
</protein>
<evidence type="ECO:0000256" key="3">
    <source>
        <dbReference type="ARBA" id="ARBA00022475"/>
    </source>
</evidence>
<dbReference type="PANTHER" id="PTHR43394:SF1">
    <property type="entry name" value="ATP-BINDING CASSETTE SUB-FAMILY B MEMBER 10, MITOCHONDRIAL"/>
    <property type="match status" value="1"/>
</dbReference>
<keyword evidence="13" id="KW-1185">Reference proteome</keyword>
<dbReference type="HOGENOM" id="CLU_000604_84_4_0"/>
<proteinExistence type="predicted"/>
<keyword evidence="2" id="KW-0813">Transport</keyword>
<dbReference type="CDD" id="cd18544">
    <property type="entry name" value="ABC_6TM_TmrA_like"/>
    <property type="match status" value="1"/>
</dbReference>
<dbReference type="FunFam" id="3.40.50.300:FF:000221">
    <property type="entry name" value="Multidrug ABC transporter ATP-binding protein"/>
    <property type="match status" value="1"/>
</dbReference>
<keyword evidence="5" id="KW-0547">Nucleotide-binding</keyword>
<feature type="domain" description="ABC transporter" evidence="10">
    <location>
        <begin position="357"/>
        <end position="591"/>
    </location>
</feature>
<evidence type="ECO:0000256" key="5">
    <source>
        <dbReference type="ARBA" id="ARBA00022741"/>
    </source>
</evidence>
<keyword evidence="4 9" id="KW-0812">Transmembrane</keyword>
<dbReference type="GO" id="GO:0016887">
    <property type="term" value="F:ATP hydrolysis activity"/>
    <property type="evidence" value="ECO:0007669"/>
    <property type="project" value="InterPro"/>
</dbReference>
<dbReference type="PANTHER" id="PTHR43394">
    <property type="entry name" value="ATP-DEPENDENT PERMEASE MDL1, MITOCHONDRIAL"/>
    <property type="match status" value="1"/>
</dbReference>
<evidence type="ECO:0000256" key="7">
    <source>
        <dbReference type="ARBA" id="ARBA00022989"/>
    </source>
</evidence>
<dbReference type="AlphaFoldDB" id="A7HLN0"/>
<feature type="transmembrane region" description="Helical" evidence="9">
    <location>
        <begin position="82"/>
        <end position="106"/>
    </location>
</feature>
<feature type="transmembrane region" description="Helical" evidence="9">
    <location>
        <begin position="152"/>
        <end position="175"/>
    </location>
</feature>
<dbReference type="SMART" id="SM00382">
    <property type="entry name" value="AAA"/>
    <property type="match status" value="1"/>
</dbReference>
<dbReference type="STRING" id="381764.Fnod_0963"/>
<dbReference type="Gene3D" id="3.40.50.300">
    <property type="entry name" value="P-loop containing nucleotide triphosphate hydrolases"/>
    <property type="match status" value="1"/>
</dbReference>
<dbReference type="Pfam" id="PF00664">
    <property type="entry name" value="ABC_membrane"/>
    <property type="match status" value="1"/>
</dbReference>
<dbReference type="PROSITE" id="PS50893">
    <property type="entry name" value="ABC_TRANSPORTER_2"/>
    <property type="match status" value="1"/>
</dbReference>
<dbReference type="Pfam" id="PF00005">
    <property type="entry name" value="ABC_tran"/>
    <property type="match status" value="1"/>
</dbReference>
<evidence type="ECO:0000256" key="2">
    <source>
        <dbReference type="ARBA" id="ARBA00022448"/>
    </source>
</evidence>
<dbReference type="Proteomes" id="UP000002415">
    <property type="component" value="Chromosome"/>
</dbReference>
<organism evidence="12 13">
    <name type="scientific">Fervidobacterium nodosum (strain ATCC 35602 / DSM 5306 / Rt17-B1)</name>
    <dbReference type="NCBI Taxonomy" id="381764"/>
    <lineage>
        <taxon>Bacteria</taxon>
        <taxon>Thermotogati</taxon>
        <taxon>Thermotogota</taxon>
        <taxon>Thermotogae</taxon>
        <taxon>Thermotogales</taxon>
        <taxon>Fervidobacteriaceae</taxon>
        <taxon>Fervidobacterium</taxon>
    </lineage>
</organism>
<evidence type="ECO:0000259" key="11">
    <source>
        <dbReference type="PROSITE" id="PS50929"/>
    </source>
</evidence>
<feature type="domain" description="ABC transmembrane type-1" evidence="11">
    <location>
        <begin position="36"/>
        <end position="324"/>
    </location>
</feature>
<keyword evidence="7 9" id="KW-1133">Transmembrane helix</keyword>